<dbReference type="OrthoDB" id="3227343at2759"/>
<dbReference type="VEuPathDB" id="FungiDB:PLEOSDRAFT_1049112"/>
<protein>
    <recommendedName>
        <fullName evidence="3">Reverse transcriptase/retrotransposon-derived protein RNase H-like domain-containing protein</fullName>
    </recommendedName>
</protein>
<dbReference type="AlphaFoldDB" id="A0A067N4Z1"/>
<dbReference type="InterPro" id="IPR036397">
    <property type="entry name" value="RNaseH_sf"/>
</dbReference>
<proteinExistence type="predicted"/>
<dbReference type="Gene3D" id="3.30.420.10">
    <property type="entry name" value="Ribonuclease H-like superfamily/Ribonuclease H"/>
    <property type="match status" value="1"/>
</dbReference>
<feature type="non-terminal residue" evidence="1">
    <location>
        <position position="107"/>
    </location>
</feature>
<dbReference type="InParanoid" id="A0A067N4Z1"/>
<organism evidence="1 2">
    <name type="scientific">Pleurotus ostreatus (strain PC15)</name>
    <name type="common">Oyster mushroom</name>
    <dbReference type="NCBI Taxonomy" id="1137138"/>
    <lineage>
        <taxon>Eukaryota</taxon>
        <taxon>Fungi</taxon>
        <taxon>Dikarya</taxon>
        <taxon>Basidiomycota</taxon>
        <taxon>Agaricomycotina</taxon>
        <taxon>Agaricomycetes</taxon>
        <taxon>Agaricomycetidae</taxon>
        <taxon>Agaricales</taxon>
        <taxon>Pleurotineae</taxon>
        <taxon>Pleurotaceae</taxon>
        <taxon>Pleurotus</taxon>
    </lineage>
</organism>
<evidence type="ECO:0000313" key="1">
    <source>
        <dbReference type="EMBL" id="KDQ23103.1"/>
    </source>
</evidence>
<evidence type="ECO:0000313" key="2">
    <source>
        <dbReference type="Proteomes" id="UP000027073"/>
    </source>
</evidence>
<sequence length="107" mass="12251">MIRQCIEPSQKDWVLRLPAIEFAINSARSESTGYAPFFLNNGRMPRSLLWDSPSKDEFPGVRVFAQHIKHVLMSAHDSVLAARVKQTRDANRKRRPAPFKNGDLVYV</sequence>
<dbReference type="STRING" id="1137138.A0A067N4Z1"/>
<gene>
    <name evidence="1" type="ORF">PLEOSDRAFT_1049112</name>
</gene>
<evidence type="ECO:0008006" key="3">
    <source>
        <dbReference type="Google" id="ProtNLM"/>
    </source>
</evidence>
<reference evidence="2" key="1">
    <citation type="journal article" date="2014" name="Proc. Natl. Acad. Sci. U.S.A.">
        <title>Extensive sampling of basidiomycete genomes demonstrates inadequacy of the white-rot/brown-rot paradigm for wood decay fungi.</title>
        <authorList>
            <person name="Riley R."/>
            <person name="Salamov A.A."/>
            <person name="Brown D.W."/>
            <person name="Nagy L.G."/>
            <person name="Floudas D."/>
            <person name="Held B.W."/>
            <person name="Levasseur A."/>
            <person name="Lombard V."/>
            <person name="Morin E."/>
            <person name="Otillar R."/>
            <person name="Lindquist E.A."/>
            <person name="Sun H."/>
            <person name="LaButti K.M."/>
            <person name="Schmutz J."/>
            <person name="Jabbour D."/>
            <person name="Luo H."/>
            <person name="Baker S.E."/>
            <person name="Pisabarro A.G."/>
            <person name="Walton J.D."/>
            <person name="Blanchette R.A."/>
            <person name="Henrissat B."/>
            <person name="Martin F."/>
            <person name="Cullen D."/>
            <person name="Hibbett D.S."/>
            <person name="Grigoriev I.V."/>
        </authorList>
    </citation>
    <scope>NUCLEOTIDE SEQUENCE [LARGE SCALE GENOMIC DNA]</scope>
    <source>
        <strain evidence="2">PC15</strain>
    </source>
</reference>
<dbReference type="HOGENOM" id="CLU_142395_1_0_1"/>
<dbReference type="Proteomes" id="UP000027073">
    <property type="component" value="Unassembled WGS sequence"/>
</dbReference>
<dbReference type="EMBL" id="KL198013">
    <property type="protein sequence ID" value="KDQ23103.1"/>
    <property type="molecule type" value="Genomic_DNA"/>
</dbReference>
<accession>A0A067N4Z1</accession>
<name>A0A067N4Z1_PLEO1</name>
<dbReference type="GO" id="GO:0003676">
    <property type="term" value="F:nucleic acid binding"/>
    <property type="evidence" value="ECO:0007669"/>
    <property type="project" value="InterPro"/>
</dbReference>